<protein>
    <submittedName>
        <fullName evidence="1">Uncharacterized protein</fullName>
    </submittedName>
</protein>
<sequence>MLAPRARRLWLVALASLVLGGIAGGALVSASVPRANLVLETTNDRLPEELSRQIMDWGVGESGIQGHEPLGELTAWTAMSATGESCMILVARSSIQAVACSPGGLDPSIDVLVGRDVPVPGPEMPDGSALRLLADDKGVAVWVKQARPSVEPTSPSDEQT</sequence>
<dbReference type="EMBL" id="JBBDGL010000002">
    <property type="protein sequence ID" value="MEJ1155723.1"/>
    <property type="molecule type" value="Genomic_DNA"/>
</dbReference>
<name>A0ABU8LV27_9MICO</name>
<evidence type="ECO:0000313" key="2">
    <source>
        <dbReference type="Proteomes" id="UP001368654"/>
    </source>
</evidence>
<dbReference type="Proteomes" id="UP001368654">
    <property type="component" value="Unassembled WGS sequence"/>
</dbReference>
<gene>
    <name evidence="1" type="ORF">WDU96_08965</name>
</gene>
<keyword evidence="2" id="KW-1185">Reference proteome</keyword>
<dbReference type="RefSeq" id="WP_337338143.1">
    <property type="nucleotide sequence ID" value="NZ_JBBDGL010000002.1"/>
</dbReference>
<organism evidence="1 2">
    <name type="scientific">Microbacterium marmarense</name>
    <dbReference type="NCBI Taxonomy" id="3122051"/>
    <lineage>
        <taxon>Bacteria</taxon>
        <taxon>Bacillati</taxon>
        <taxon>Actinomycetota</taxon>
        <taxon>Actinomycetes</taxon>
        <taxon>Micrococcales</taxon>
        <taxon>Microbacteriaceae</taxon>
        <taxon>Microbacterium</taxon>
    </lineage>
</organism>
<proteinExistence type="predicted"/>
<reference evidence="1 2" key="1">
    <citation type="submission" date="2024-02" db="EMBL/GenBank/DDBJ databases">
        <authorList>
            <person name="Saticioglu I.B."/>
        </authorList>
    </citation>
    <scope>NUCLEOTIDE SEQUENCE [LARGE SCALE GENOMIC DNA]</scope>
    <source>
        <strain evidence="1 2">Mu-86</strain>
    </source>
</reference>
<comment type="caution">
    <text evidence="1">The sequence shown here is derived from an EMBL/GenBank/DDBJ whole genome shotgun (WGS) entry which is preliminary data.</text>
</comment>
<accession>A0ABU8LV27</accession>
<evidence type="ECO:0000313" key="1">
    <source>
        <dbReference type="EMBL" id="MEJ1155723.1"/>
    </source>
</evidence>